<comment type="caution">
    <text evidence="2">The sequence shown here is derived from an EMBL/GenBank/DDBJ whole genome shotgun (WGS) entry which is preliminary data.</text>
</comment>
<evidence type="ECO:0000313" key="2">
    <source>
        <dbReference type="EMBL" id="PWJ14002.1"/>
    </source>
</evidence>
<accession>A0A315YPQ9</accession>
<feature type="compositionally biased region" description="Low complexity" evidence="1">
    <location>
        <begin position="17"/>
        <end position="28"/>
    </location>
</feature>
<proteinExistence type="predicted"/>
<evidence type="ECO:0000256" key="1">
    <source>
        <dbReference type="SAM" id="MobiDB-lite"/>
    </source>
</evidence>
<dbReference type="NCBIfam" id="TIGR01537">
    <property type="entry name" value="portal_HK97"/>
    <property type="match status" value="1"/>
</dbReference>
<reference evidence="2 3" key="1">
    <citation type="submission" date="2018-05" db="EMBL/GenBank/DDBJ databases">
        <title>The Hungate 1000. A catalogue of reference genomes from the rumen microbiome.</title>
        <authorList>
            <person name="Kelly W."/>
        </authorList>
    </citation>
    <scope>NUCLEOTIDE SEQUENCE [LARGE SCALE GENOMIC DNA]</scope>
    <source>
        <strain evidence="2 3">SAb67</strain>
    </source>
</reference>
<gene>
    <name evidence="2" type="ORF">IE37_00934</name>
</gene>
<dbReference type="InterPro" id="IPR006944">
    <property type="entry name" value="Phage/GTA_portal"/>
</dbReference>
<dbReference type="Proteomes" id="UP000245720">
    <property type="component" value="Unassembled WGS sequence"/>
</dbReference>
<organism evidence="2 3">
    <name type="scientific">Ruminococcus flavefaciens</name>
    <dbReference type="NCBI Taxonomy" id="1265"/>
    <lineage>
        <taxon>Bacteria</taxon>
        <taxon>Bacillati</taxon>
        <taxon>Bacillota</taxon>
        <taxon>Clostridia</taxon>
        <taxon>Eubacteriales</taxon>
        <taxon>Oscillospiraceae</taxon>
        <taxon>Ruminococcus</taxon>
    </lineage>
</organism>
<name>A0A315YPQ9_RUMFL</name>
<dbReference type="EMBL" id="QGDI01000003">
    <property type="protein sequence ID" value="PWJ14002.1"/>
    <property type="molecule type" value="Genomic_DNA"/>
</dbReference>
<protein>
    <submittedName>
        <fullName evidence="2">HK97 family phage portal protein</fullName>
    </submittedName>
</protein>
<dbReference type="AlphaFoldDB" id="A0A315YPQ9"/>
<dbReference type="InterPro" id="IPR006427">
    <property type="entry name" value="Portal_HK97"/>
</dbReference>
<evidence type="ECO:0000313" key="3">
    <source>
        <dbReference type="Proteomes" id="UP000245720"/>
    </source>
</evidence>
<feature type="region of interest" description="Disordered" evidence="1">
    <location>
        <begin position="14"/>
        <end position="33"/>
    </location>
</feature>
<dbReference type="Pfam" id="PF04860">
    <property type="entry name" value="Phage_portal"/>
    <property type="match status" value="1"/>
</dbReference>
<sequence length="429" mass="48490">MSLFKRRKKIADEVETTTEQAAEGTTTDTEQEQPAGVVTIQQLNEFFDKQGFSSALAKNNLNAATYYACMLIRCNALAKVPFKVYERDGDGAKESDHYLNKLLKLRPNRFMTAHDFFWASEFQRLSTGNTFWVYSFRRGKIEEVYLLDSNYVEIIVDNAGILSSPNSVYYLYTDPRSSRQVIYTSDRIVHHKYFSTDGIKGNSIQKYLVDVLSQEKYAQQVVNEKYSHGLQDPIIVTYTGDLDKVHSAQIKKKFANLAGAQNAGTVIPIPADFGVQQLETKLVNSQFFELNGLTTRHIANAFGVKSFQLNDMEKSTYSNIEQQNRAFYSDTMQNVLTAYEQEATFKLLSSEDQETKFIQANADVYLRADIEARYKAYQTGITGGFLQIAEARKRENLPFIPGTDKLIIGNGAAIPLDMLGSQYDKGGNK</sequence>